<keyword evidence="1" id="KW-0812">Transmembrane</keyword>
<feature type="transmembrane region" description="Helical" evidence="1">
    <location>
        <begin position="56"/>
        <end position="79"/>
    </location>
</feature>
<feature type="transmembrane region" description="Helical" evidence="1">
    <location>
        <begin position="33"/>
        <end position="50"/>
    </location>
</feature>
<evidence type="ECO:0000313" key="2">
    <source>
        <dbReference type="EMBL" id="MXO60306.1"/>
    </source>
</evidence>
<name>A0A6I4SZP0_9SPHN</name>
<dbReference type="AlphaFoldDB" id="A0A6I4SZP0"/>
<keyword evidence="1" id="KW-0472">Membrane</keyword>
<gene>
    <name evidence="2" type="ORF">GRI89_12230</name>
</gene>
<keyword evidence="1" id="KW-1133">Transmembrane helix</keyword>
<evidence type="ECO:0000256" key="1">
    <source>
        <dbReference type="SAM" id="Phobius"/>
    </source>
</evidence>
<dbReference type="EMBL" id="WTYM01000047">
    <property type="protein sequence ID" value="MXO60306.1"/>
    <property type="molecule type" value="Genomic_DNA"/>
</dbReference>
<sequence>MRNLKRGMHSAKDVTVSLAIDLTNNGANGVKRILSALLILCISTPAHSYGGPGAGIAFIGTLISLIGIIAIGGVGFLWYPIKRLLKRNEKEQETDEQ</sequence>
<evidence type="ECO:0000313" key="3">
    <source>
        <dbReference type="Proteomes" id="UP000433652"/>
    </source>
</evidence>
<protein>
    <submittedName>
        <fullName evidence="2">Uncharacterized protein</fullName>
    </submittedName>
</protein>
<organism evidence="2 3">
    <name type="scientific">Croceibacterium salegens</name>
    <dbReference type="NCBI Taxonomy" id="1737568"/>
    <lineage>
        <taxon>Bacteria</taxon>
        <taxon>Pseudomonadati</taxon>
        <taxon>Pseudomonadota</taxon>
        <taxon>Alphaproteobacteria</taxon>
        <taxon>Sphingomonadales</taxon>
        <taxon>Erythrobacteraceae</taxon>
        <taxon>Croceibacterium</taxon>
    </lineage>
</organism>
<keyword evidence="3" id="KW-1185">Reference proteome</keyword>
<proteinExistence type="predicted"/>
<reference evidence="2 3" key="1">
    <citation type="submission" date="2019-12" db="EMBL/GenBank/DDBJ databases">
        <title>Genomic-based taxomic classification of the family Erythrobacteraceae.</title>
        <authorList>
            <person name="Xu L."/>
        </authorList>
    </citation>
    <scope>NUCLEOTIDE SEQUENCE [LARGE SCALE GENOMIC DNA]</scope>
    <source>
        <strain evidence="2 3">MCCC 1K01500</strain>
    </source>
</reference>
<dbReference type="Proteomes" id="UP000433652">
    <property type="component" value="Unassembled WGS sequence"/>
</dbReference>
<dbReference type="RefSeq" id="WP_159795934.1">
    <property type="nucleotide sequence ID" value="NZ_WTYM01000047.1"/>
</dbReference>
<comment type="caution">
    <text evidence="2">The sequence shown here is derived from an EMBL/GenBank/DDBJ whole genome shotgun (WGS) entry which is preliminary data.</text>
</comment>
<accession>A0A6I4SZP0</accession>